<organism evidence="1 2">
    <name type="scientific">Podarcis lilfordi</name>
    <name type="common">Lilford's wall lizard</name>
    <dbReference type="NCBI Taxonomy" id="74358"/>
    <lineage>
        <taxon>Eukaryota</taxon>
        <taxon>Metazoa</taxon>
        <taxon>Chordata</taxon>
        <taxon>Craniata</taxon>
        <taxon>Vertebrata</taxon>
        <taxon>Euteleostomi</taxon>
        <taxon>Lepidosauria</taxon>
        <taxon>Squamata</taxon>
        <taxon>Bifurcata</taxon>
        <taxon>Unidentata</taxon>
        <taxon>Episquamata</taxon>
        <taxon>Laterata</taxon>
        <taxon>Lacertibaenia</taxon>
        <taxon>Lacertidae</taxon>
        <taxon>Podarcis</taxon>
    </lineage>
</organism>
<evidence type="ECO:0000313" key="2">
    <source>
        <dbReference type="Proteomes" id="UP001178461"/>
    </source>
</evidence>
<keyword evidence="2" id="KW-1185">Reference proteome</keyword>
<dbReference type="Pfam" id="PF17670">
    <property type="entry name" value="DUF5530"/>
    <property type="match status" value="1"/>
</dbReference>
<dbReference type="Proteomes" id="UP001178461">
    <property type="component" value="Chromosome 3"/>
</dbReference>
<name>A0AA35P2L2_9SAUR</name>
<protein>
    <submittedName>
        <fullName evidence="1">Uncharacterized protein</fullName>
    </submittedName>
</protein>
<dbReference type="PANTHER" id="PTHR31763:SF2">
    <property type="entry name" value="CHROMOSOME 1 OPEN READING FRAME 100"/>
    <property type="match status" value="1"/>
</dbReference>
<dbReference type="PANTHER" id="PTHR31763">
    <property type="entry name" value="HYPOTHETICAL PROTEIN LOC689766"/>
    <property type="match status" value="1"/>
</dbReference>
<accession>A0AA35P2L2</accession>
<gene>
    <name evidence="1" type="ORF">PODLI_1B038979</name>
</gene>
<reference evidence="1" key="1">
    <citation type="submission" date="2022-12" db="EMBL/GenBank/DDBJ databases">
        <authorList>
            <person name="Alioto T."/>
            <person name="Alioto T."/>
            <person name="Gomez Garrido J."/>
        </authorList>
    </citation>
    <scope>NUCLEOTIDE SEQUENCE</scope>
</reference>
<dbReference type="InterPro" id="IPR037668">
    <property type="entry name" value="SPMIP3"/>
</dbReference>
<dbReference type="AlphaFoldDB" id="A0AA35P2L2"/>
<dbReference type="EMBL" id="OX395128">
    <property type="protein sequence ID" value="CAI5770620.1"/>
    <property type="molecule type" value="Genomic_DNA"/>
</dbReference>
<sequence length="146" mass="17127">MAGTAIRLRQFVDTSPQMPPGYILHQGKDVVGYYPGQTARVHYEYPPESERSLYRKMQAVPVKRETVLQHDYDYLVLKQYIHYQRTKKKVSDWCTTTTYREAFTLPFYKSDIAEDYHPKTDAESQSVWKSFSAKKKDKTKPSFMGV</sequence>
<proteinExistence type="predicted"/>
<evidence type="ECO:0000313" key="1">
    <source>
        <dbReference type="EMBL" id="CAI5770620.1"/>
    </source>
</evidence>